<dbReference type="FunFam" id="3.20.20.70:FF:000018">
    <property type="entry name" value="Probable transaldolase"/>
    <property type="match status" value="1"/>
</dbReference>
<accession>A0A4P8IHW5</accession>
<dbReference type="GO" id="GO:0005975">
    <property type="term" value="P:carbohydrate metabolic process"/>
    <property type="evidence" value="ECO:0007669"/>
    <property type="project" value="InterPro"/>
</dbReference>
<protein>
    <submittedName>
        <fullName evidence="5">Transaldolase</fullName>
        <ecNumber evidence="5">2.2.1.2</ecNumber>
    </submittedName>
</protein>
<dbReference type="AlphaFoldDB" id="A0A4P8IHW5"/>
<proteinExistence type="predicted"/>
<dbReference type="Gene3D" id="3.20.20.70">
    <property type="entry name" value="Aldolase class I"/>
    <property type="match status" value="1"/>
</dbReference>
<dbReference type="PROSITE" id="PS01054">
    <property type="entry name" value="TRANSALDOLASE_1"/>
    <property type="match status" value="1"/>
</dbReference>
<dbReference type="InterPro" id="IPR033919">
    <property type="entry name" value="TSA/FSA_arc/bac"/>
</dbReference>
<dbReference type="SUPFAM" id="SSF51569">
    <property type="entry name" value="Aldolase"/>
    <property type="match status" value="1"/>
</dbReference>
<dbReference type="PANTHER" id="PTHR10683:SF36">
    <property type="entry name" value="TRANSALDOLASE"/>
    <property type="match status" value="1"/>
</dbReference>
<dbReference type="NCBIfam" id="NF009299">
    <property type="entry name" value="PRK12656.1"/>
    <property type="match status" value="1"/>
</dbReference>
<evidence type="ECO:0000313" key="5">
    <source>
        <dbReference type="EMBL" id="QCP36445.1"/>
    </source>
</evidence>
<keyword evidence="2" id="KW-0963">Cytoplasm</keyword>
<evidence type="ECO:0000256" key="1">
    <source>
        <dbReference type="ARBA" id="ARBA00004496"/>
    </source>
</evidence>
<dbReference type="InterPro" id="IPR013785">
    <property type="entry name" value="Aldolase_TIM"/>
</dbReference>
<evidence type="ECO:0000313" key="6">
    <source>
        <dbReference type="Proteomes" id="UP000298653"/>
    </source>
</evidence>
<dbReference type="EC" id="2.2.1.2" evidence="5"/>
<dbReference type="CDD" id="cd00956">
    <property type="entry name" value="Transaldolase_FSA"/>
    <property type="match status" value="1"/>
</dbReference>
<gene>
    <name evidence="5" type="ORF">AR1Y2_2991</name>
</gene>
<dbReference type="InterPro" id="IPR018225">
    <property type="entry name" value="Transaldolase_AS"/>
</dbReference>
<dbReference type="EMBL" id="CP040058">
    <property type="protein sequence ID" value="QCP36445.1"/>
    <property type="molecule type" value="Genomic_DNA"/>
</dbReference>
<sequence length="235" mass="25616">MRKGEKEVKFIIDDANIKAIKHLYEYFPVDGVTTNPSILAKSKRQPYEVLKEIRDFIGEKADLHVQVVSKRAEDMVEEAGTILERLGQNTFIKVPTTAEGLKAMKQLSKQGVGITATAIYTPMQAFLAAKAGASYAAPYVNRIDNLGADGVSSVKRIHDIFQKNGLKTEVLAASFKNSQQVLELCAYGIGAATIAPDVIEGLIKNDSVKAAVDAFTKDFEGLCGEGRTMKDCLEK</sequence>
<keyword evidence="3 5" id="KW-0808">Transferase</keyword>
<reference evidence="5 6" key="1">
    <citation type="submission" date="2019-05" db="EMBL/GenBank/DDBJ databases">
        <title>Complete genome sequencing of Anaerostipes rhamnosivorans.</title>
        <authorList>
            <person name="Bui T.P.N."/>
            <person name="de Vos W.M."/>
        </authorList>
    </citation>
    <scope>NUCLEOTIDE SEQUENCE [LARGE SCALE GENOMIC DNA]</scope>
    <source>
        <strain evidence="5 6">1y2</strain>
    </source>
</reference>
<dbReference type="Proteomes" id="UP000298653">
    <property type="component" value="Chromosome"/>
</dbReference>
<keyword evidence="6" id="KW-1185">Reference proteome</keyword>
<dbReference type="GO" id="GO:0004801">
    <property type="term" value="F:transaldolase activity"/>
    <property type="evidence" value="ECO:0007669"/>
    <property type="project" value="UniProtKB-EC"/>
</dbReference>
<comment type="subcellular location">
    <subcellularLocation>
        <location evidence="1">Cytoplasm</location>
    </subcellularLocation>
</comment>
<dbReference type="GO" id="GO:0005737">
    <property type="term" value="C:cytoplasm"/>
    <property type="evidence" value="ECO:0007669"/>
    <property type="project" value="UniProtKB-SubCell"/>
</dbReference>
<dbReference type="KEGG" id="arf:AR1Y2_2991"/>
<dbReference type="GO" id="GO:0016832">
    <property type="term" value="F:aldehyde-lyase activity"/>
    <property type="evidence" value="ECO:0007669"/>
    <property type="project" value="InterPro"/>
</dbReference>
<evidence type="ECO:0000256" key="3">
    <source>
        <dbReference type="ARBA" id="ARBA00022679"/>
    </source>
</evidence>
<name>A0A4P8IHW5_9FIRM</name>
<organism evidence="5 6">
    <name type="scientific">Anaerostipes rhamnosivorans</name>
    <dbReference type="NCBI Taxonomy" id="1229621"/>
    <lineage>
        <taxon>Bacteria</taxon>
        <taxon>Bacillati</taxon>
        <taxon>Bacillota</taxon>
        <taxon>Clostridia</taxon>
        <taxon>Lachnospirales</taxon>
        <taxon>Lachnospiraceae</taxon>
        <taxon>Anaerostipes</taxon>
    </lineage>
</organism>
<dbReference type="Pfam" id="PF00923">
    <property type="entry name" value="TAL_FSA"/>
    <property type="match status" value="1"/>
</dbReference>
<evidence type="ECO:0000256" key="4">
    <source>
        <dbReference type="ARBA" id="ARBA00023270"/>
    </source>
</evidence>
<dbReference type="InterPro" id="IPR001585">
    <property type="entry name" value="TAL/FSA"/>
</dbReference>
<evidence type="ECO:0000256" key="2">
    <source>
        <dbReference type="ARBA" id="ARBA00022490"/>
    </source>
</evidence>
<keyword evidence="4" id="KW-0704">Schiff base</keyword>
<dbReference type="PANTHER" id="PTHR10683">
    <property type="entry name" value="TRANSALDOLASE"/>
    <property type="match status" value="1"/>
</dbReference>